<dbReference type="EMBL" id="BJYL01000010">
    <property type="protein sequence ID" value="GEN82517.1"/>
    <property type="molecule type" value="Genomic_DNA"/>
</dbReference>
<sequence>MKDNRFQSNPNEEQGEAFTGMPNAKPYPDFEPVQDAEKQVTQFMNSTESRQKPTTKKEIE</sequence>
<name>A0A511Z4Y9_9BACL</name>
<keyword evidence="3" id="KW-1185">Reference proteome</keyword>
<feature type="compositionally biased region" description="Basic and acidic residues" evidence="1">
    <location>
        <begin position="49"/>
        <end position="60"/>
    </location>
</feature>
<dbReference type="Proteomes" id="UP000321901">
    <property type="component" value="Unassembled WGS sequence"/>
</dbReference>
<evidence type="ECO:0000313" key="2">
    <source>
        <dbReference type="EMBL" id="GEN82517.1"/>
    </source>
</evidence>
<dbReference type="OrthoDB" id="9890654at2"/>
<feature type="region of interest" description="Disordered" evidence="1">
    <location>
        <begin position="1"/>
        <end position="60"/>
    </location>
</feature>
<organism evidence="2 3">
    <name type="scientific">Sporosarcina luteola</name>
    <dbReference type="NCBI Taxonomy" id="582850"/>
    <lineage>
        <taxon>Bacteria</taxon>
        <taxon>Bacillati</taxon>
        <taxon>Bacillota</taxon>
        <taxon>Bacilli</taxon>
        <taxon>Bacillales</taxon>
        <taxon>Caryophanaceae</taxon>
        <taxon>Sporosarcina</taxon>
    </lineage>
</organism>
<comment type="caution">
    <text evidence="2">The sequence shown here is derived from an EMBL/GenBank/DDBJ whole genome shotgun (WGS) entry which is preliminary data.</text>
</comment>
<gene>
    <name evidence="2" type="ORF">SLU01_08290</name>
</gene>
<accession>A0A511Z4Y9</accession>
<dbReference type="AlphaFoldDB" id="A0A511Z4Y9"/>
<dbReference type="RefSeq" id="WP_147055632.1">
    <property type="nucleotide sequence ID" value="NZ_BJYL01000010.1"/>
</dbReference>
<proteinExistence type="predicted"/>
<feature type="compositionally biased region" description="Polar residues" evidence="1">
    <location>
        <begin position="39"/>
        <end position="48"/>
    </location>
</feature>
<evidence type="ECO:0000256" key="1">
    <source>
        <dbReference type="SAM" id="MobiDB-lite"/>
    </source>
</evidence>
<feature type="compositionally biased region" description="Polar residues" evidence="1">
    <location>
        <begin position="1"/>
        <end position="12"/>
    </location>
</feature>
<reference evidence="2 3" key="1">
    <citation type="submission" date="2019-07" db="EMBL/GenBank/DDBJ databases">
        <title>Whole genome shotgun sequence of Sporosarcina luteola NBRC 105378.</title>
        <authorList>
            <person name="Hosoyama A."/>
            <person name="Uohara A."/>
            <person name="Ohji S."/>
            <person name="Ichikawa N."/>
        </authorList>
    </citation>
    <scope>NUCLEOTIDE SEQUENCE [LARGE SCALE GENOMIC DNA]</scope>
    <source>
        <strain evidence="2 3">NBRC 105378</strain>
    </source>
</reference>
<protein>
    <submittedName>
        <fullName evidence="2">Uncharacterized protein</fullName>
    </submittedName>
</protein>
<evidence type="ECO:0000313" key="3">
    <source>
        <dbReference type="Proteomes" id="UP000321901"/>
    </source>
</evidence>